<evidence type="ECO:0008006" key="3">
    <source>
        <dbReference type="Google" id="ProtNLM"/>
    </source>
</evidence>
<comment type="caution">
    <text evidence="2">The sequence shown here is derived from an EMBL/GenBank/DDBJ whole genome shotgun (WGS) entry which is preliminary data.</text>
</comment>
<accession>A0A0F9PLS1</accession>
<feature type="compositionally biased region" description="Low complexity" evidence="1">
    <location>
        <begin position="528"/>
        <end position="548"/>
    </location>
</feature>
<reference evidence="2" key="1">
    <citation type="journal article" date="2015" name="Nature">
        <title>Complex archaea that bridge the gap between prokaryotes and eukaryotes.</title>
        <authorList>
            <person name="Spang A."/>
            <person name="Saw J.H."/>
            <person name="Jorgensen S.L."/>
            <person name="Zaremba-Niedzwiedzka K."/>
            <person name="Martijn J."/>
            <person name="Lind A.E."/>
            <person name="van Eijk R."/>
            <person name="Schleper C."/>
            <person name="Guy L."/>
            <person name="Ettema T.J."/>
        </authorList>
    </citation>
    <scope>NUCLEOTIDE SEQUENCE</scope>
</reference>
<organism evidence="2">
    <name type="scientific">marine sediment metagenome</name>
    <dbReference type="NCBI Taxonomy" id="412755"/>
    <lineage>
        <taxon>unclassified sequences</taxon>
        <taxon>metagenomes</taxon>
        <taxon>ecological metagenomes</taxon>
    </lineage>
</organism>
<proteinExistence type="predicted"/>
<evidence type="ECO:0000256" key="1">
    <source>
        <dbReference type="SAM" id="MobiDB-lite"/>
    </source>
</evidence>
<name>A0A0F9PLS1_9ZZZZ</name>
<protein>
    <recommendedName>
        <fullName evidence="3">Portal protein</fullName>
    </recommendedName>
</protein>
<evidence type="ECO:0000313" key="2">
    <source>
        <dbReference type="EMBL" id="KKN31124.1"/>
    </source>
</evidence>
<sequence>MPNFKDLVDEKEKEFWDLTRRMDVDKDLLYLKDYVMRDKDKKIVPDIINITLPDIAIFAAEIMSRLGEAVERVVVTSENKGLDTAFIEDFQKAAFAAADDRRRRQGLPQVNIHTDEQVCVRGRAARRVLFRLKEGVLIPDITPWDTRFVTYDYDEEGLMWAAYKTERTKAMIEAEYGILVKGKEATVIDAWDKEHNEVWIDNIIRVEQKHIYKFTPVAIEVVSLGSMLADEDNVEHTGESLFFLIRDLIPELFRLVSIAQTINMRLAKGAYKFKNITGSQAEPPDYDEATGIGAMTSLGVTEDIDPLRIQDLQRSFTELTQIIETRLQRGSISNIDLGILGGTPPSGVTLLAAKSERDTVYRPRTKAKGLLNETTAEMFTKQVIQIGGTVELGVPGQKRRFETSKLQGEYQTEYKYFVKSPELDAGSFTLNAAAGDSIAKRFKDRDILQLEDPDENDQWLSWERLGRSVPAVQMNRDIRNTIKLAEKGVEGAEIEAEIASAAMGVSLQAMLAGDIDQIPTPEEEQEPKQVVPLLGQQQGIQQGGQNAT</sequence>
<dbReference type="EMBL" id="LAZR01002354">
    <property type="protein sequence ID" value="KKN31124.1"/>
    <property type="molecule type" value="Genomic_DNA"/>
</dbReference>
<dbReference type="AlphaFoldDB" id="A0A0F9PLS1"/>
<feature type="region of interest" description="Disordered" evidence="1">
    <location>
        <begin position="514"/>
        <end position="548"/>
    </location>
</feature>
<gene>
    <name evidence="2" type="ORF">LCGC14_0826980</name>
</gene>